<keyword evidence="2" id="KW-1185">Reference proteome</keyword>
<dbReference type="Proteomes" id="UP000309872">
    <property type="component" value="Unassembled WGS sequence"/>
</dbReference>
<reference evidence="1 2" key="1">
    <citation type="submission" date="2019-04" db="EMBL/GenBank/DDBJ databases">
        <title>Sphingobacterium olei sp. nov., isolated from oil-contaminated soil.</title>
        <authorList>
            <person name="Liu B."/>
        </authorList>
    </citation>
    <scope>NUCLEOTIDE SEQUENCE [LARGE SCALE GENOMIC DNA]</scope>
    <source>
        <strain evidence="1 2">Y3L14</strain>
    </source>
</reference>
<dbReference type="OrthoDB" id="707630at2"/>
<name>A0A4V5LY98_9SPHI</name>
<accession>A0A4V5LY98</accession>
<gene>
    <name evidence="1" type="ORF">FAZ19_10775</name>
</gene>
<protein>
    <submittedName>
        <fullName evidence="1">Uncharacterized protein</fullName>
    </submittedName>
</protein>
<evidence type="ECO:0000313" key="2">
    <source>
        <dbReference type="Proteomes" id="UP000309872"/>
    </source>
</evidence>
<dbReference type="RefSeq" id="WP_136820738.1">
    <property type="nucleotide sequence ID" value="NZ_BMJX01000003.1"/>
</dbReference>
<organism evidence="1 2">
    <name type="scientific">Sphingobacterium alkalisoli</name>
    <dbReference type="NCBI Taxonomy" id="1874115"/>
    <lineage>
        <taxon>Bacteria</taxon>
        <taxon>Pseudomonadati</taxon>
        <taxon>Bacteroidota</taxon>
        <taxon>Sphingobacteriia</taxon>
        <taxon>Sphingobacteriales</taxon>
        <taxon>Sphingobacteriaceae</taxon>
        <taxon>Sphingobacterium</taxon>
    </lineage>
</organism>
<sequence>MMNTKKTSTPHPLRTIMLRFNPTITAPDFETLALEYYHEIHDRTGEIRQRIKQARTPLPSFGFQLEEVEELLRRGQEKFRHLEMMTSDNPEKDTVHVQLKAVLTSIDEILEDFVPELVDAASAYYAYEDYIVQHEQWMNEVAFPQFDKIFDNYQACSLDMVSFDRDLEDFKGALHYVKQQEGKYIEAMNELIERYSDLNEEIGNLFEQVEIFDDKPLP</sequence>
<dbReference type="EMBL" id="SUKA01000003">
    <property type="protein sequence ID" value="TJY65609.1"/>
    <property type="molecule type" value="Genomic_DNA"/>
</dbReference>
<evidence type="ECO:0000313" key="1">
    <source>
        <dbReference type="EMBL" id="TJY65609.1"/>
    </source>
</evidence>
<proteinExistence type="predicted"/>
<comment type="caution">
    <text evidence="1">The sequence shown here is derived from an EMBL/GenBank/DDBJ whole genome shotgun (WGS) entry which is preliminary data.</text>
</comment>
<dbReference type="AlphaFoldDB" id="A0A4V5LY98"/>